<evidence type="ECO:0000313" key="10">
    <source>
        <dbReference type="Proteomes" id="UP000014071"/>
    </source>
</evidence>
<reference evidence="10" key="1">
    <citation type="journal article" date="2013" name="Genome Announc.">
        <title>Draft genome sequence of the basidiomycetous yeast-like fungus Pseudozyma hubeiensis SY62, which produces an abundant amount of the biosurfactant mannosylerythritol lipids.</title>
        <authorList>
            <person name="Konishi M."/>
            <person name="Hatada Y."/>
            <person name="Horiuchi J."/>
        </authorList>
    </citation>
    <scope>NUCLEOTIDE SEQUENCE [LARGE SCALE GENOMIC DNA]</scope>
    <source>
        <strain evidence="10">SY62</strain>
    </source>
</reference>
<comment type="subcellular location">
    <subcellularLocation>
        <location evidence="5">Mitochondrion</location>
    </subcellularLocation>
    <subcellularLocation>
        <location evidence="5">Nucleus</location>
    </subcellularLocation>
</comment>
<dbReference type="HAMAP" id="MF_00148">
    <property type="entry name" value="UDG"/>
    <property type="match status" value="1"/>
</dbReference>
<keyword evidence="10" id="KW-1185">Reference proteome</keyword>
<dbReference type="InterPro" id="IPR002043">
    <property type="entry name" value="UDG_fam1"/>
</dbReference>
<evidence type="ECO:0000256" key="3">
    <source>
        <dbReference type="ARBA" id="ARBA00022801"/>
    </source>
</evidence>
<comment type="catalytic activity">
    <reaction evidence="5">
        <text>Hydrolyzes single-stranded DNA or mismatched double-stranded DNA and polynucleotides, releasing free uracil.</text>
        <dbReference type="EC" id="3.2.2.27"/>
    </reaction>
</comment>
<gene>
    <name evidence="5" type="primary">UNG1</name>
    <name evidence="9" type="ORF">PHSY_000984</name>
</gene>
<dbReference type="RefSeq" id="XP_012187006.1">
    <property type="nucleotide sequence ID" value="XM_012331616.1"/>
</dbReference>
<evidence type="ECO:0000256" key="4">
    <source>
        <dbReference type="ARBA" id="ARBA00023204"/>
    </source>
</evidence>
<keyword evidence="2 5" id="KW-0227">DNA damage</keyword>
<feature type="active site" description="Proton acceptor" evidence="5 6">
    <location>
        <position position="338"/>
    </location>
</feature>
<feature type="compositionally biased region" description="Polar residues" evidence="7">
    <location>
        <begin position="235"/>
        <end position="249"/>
    </location>
</feature>
<dbReference type="SMART" id="SM00986">
    <property type="entry name" value="UDG"/>
    <property type="match status" value="1"/>
</dbReference>
<dbReference type="NCBIfam" id="NF003592">
    <property type="entry name" value="PRK05254.1-5"/>
    <property type="match status" value="1"/>
</dbReference>
<evidence type="ECO:0000313" key="9">
    <source>
        <dbReference type="EMBL" id="GAC93419.1"/>
    </source>
</evidence>
<dbReference type="HOGENOM" id="CLU_032162_5_0_1"/>
<dbReference type="EC" id="3.2.2.27" evidence="5"/>
<dbReference type="GO" id="GO:0097510">
    <property type="term" value="P:base-excision repair, AP site formation via deaminated base removal"/>
    <property type="evidence" value="ECO:0007669"/>
    <property type="project" value="TreeGrafter"/>
</dbReference>
<evidence type="ECO:0000256" key="6">
    <source>
        <dbReference type="PROSITE-ProRule" id="PRU10072"/>
    </source>
</evidence>
<dbReference type="InterPro" id="IPR018085">
    <property type="entry name" value="Ura-DNA_Glyclase_AS"/>
</dbReference>
<dbReference type="PANTHER" id="PTHR11264:SF0">
    <property type="entry name" value="URACIL-DNA GLYCOSYLASE"/>
    <property type="match status" value="1"/>
</dbReference>
<feature type="compositionally biased region" description="Low complexity" evidence="7">
    <location>
        <begin position="216"/>
        <end position="234"/>
    </location>
</feature>
<dbReference type="PROSITE" id="PS00130">
    <property type="entry name" value="U_DNA_GLYCOSYLASE"/>
    <property type="match status" value="1"/>
</dbReference>
<dbReference type="SUPFAM" id="SSF52141">
    <property type="entry name" value="Uracil-DNA glycosylase-like"/>
    <property type="match status" value="2"/>
</dbReference>
<feature type="compositionally biased region" description="Low complexity" evidence="7">
    <location>
        <begin position="196"/>
        <end position="209"/>
    </location>
</feature>
<dbReference type="SMART" id="SM00987">
    <property type="entry name" value="UreE_C"/>
    <property type="match status" value="1"/>
</dbReference>
<comment type="function">
    <text evidence="5">Excises uracil residues from the DNA which can arise as a result of misincorporation of dUMP residues by DNA polymerase or due to deamination of cytosine.</text>
</comment>
<evidence type="ECO:0000259" key="8">
    <source>
        <dbReference type="SMART" id="SM00986"/>
    </source>
</evidence>
<evidence type="ECO:0000256" key="1">
    <source>
        <dbReference type="ARBA" id="ARBA00008184"/>
    </source>
</evidence>
<dbReference type="GO" id="GO:0005739">
    <property type="term" value="C:mitochondrion"/>
    <property type="evidence" value="ECO:0007669"/>
    <property type="project" value="UniProtKB-SubCell"/>
</dbReference>
<sequence>MKKSRNGQQSNSVFRCSYRTYIDDFCDGGNAPDRELLPKPVLRCLPLRPLAYQDDVTINVVAAEDLLHCGLCVDAVGTPGWSTGAEEDEVLSCTRLSSALGRSLALQAIRSGSIRATTRSSLVLIPDLLSSKAQETQLKMTTRTTLTKRDANTLASDGAPSEPTVKRVKTATALKEDEFDTSEQEFDDAALLAAAEEAESAASNHASSQPDPPSLSQPAPTTTASTSSTPRSTLKQATLFPSSSSKTSNPPAPTPKLQPPTDLASDPLWLERQSMSPSWFSLLLPEMSKPYFSVALKNFLSAQDRSGLTTYPPRSLIYSWSRLVPSPQHVRIVVVGQDPYHGPGQACGLSFSVPHGVRVPPSLKNIYKELSDEYPNFKPPSHGCLDAWAKQGVLMLNSCLTVSAGKANSHNGKGWEGLTKHVLKMIADEAGGSEKEAVRGSRIASMFKKAEQKEKDVKETQEVGKEKGGAEGQSKGVVFLIWGAPAAKTLAEAGVTDKNPNILILKSPHPSPLSAHRGFLGNGHFKKANEWLKQRYGPAGMIDWTQL</sequence>
<keyword evidence="5" id="KW-0496">Mitochondrion</keyword>
<accession>R9NXQ7</accession>
<organism evidence="9 10">
    <name type="scientific">Pseudozyma hubeiensis (strain SY62)</name>
    <name type="common">Yeast</name>
    <dbReference type="NCBI Taxonomy" id="1305764"/>
    <lineage>
        <taxon>Eukaryota</taxon>
        <taxon>Fungi</taxon>
        <taxon>Dikarya</taxon>
        <taxon>Basidiomycota</taxon>
        <taxon>Ustilaginomycotina</taxon>
        <taxon>Ustilaginomycetes</taxon>
        <taxon>Ustilaginales</taxon>
        <taxon>Ustilaginaceae</taxon>
        <taxon>Pseudozyma</taxon>
    </lineage>
</organism>
<name>R9NXQ7_PSEHS</name>
<dbReference type="GeneID" id="24106285"/>
<proteinExistence type="inferred from homology"/>
<dbReference type="CDD" id="cd10027">
    <property type="entry name" value="UDG-F1-like"/>
    <property type="match status" value="1"/>
</dbReference>
<dbReference type="GO" id="GO:0004844">
    <property type="term" value="F:uracil DNA N-glycosylase activity"/>
    <property type="evidence" value="ECO:0007669"/>
    <property type="project" value="UniProtKB-UniRule"/>
</dbReference>
<feature type="region of interest" description="Disordered" evidence="7">
    <location>
        <begin position="142"/>
        <end position="167"/>
    </location>
</feature>
<dbReference type="AlphaFoldDB" id="R9NXQ7"/>
<dbReference type="Pfam" id="PF03167">
    <property type="entry name" value="UDG"/>
    <property type="match status" value="1"/>
</dbReference>
<dbReference type="eggNOG" id="KOG2994">
    <property type="taxonomic scope" value="Eukaryota"/>
</dbReference>
<dbReference type="NCBIfam" id="NF003588">
    <property type="entry name" value="PRK05254.1-1"/>
    <property type="match status" value="1"/>
</dbReference>
<dbReference type="GO" id="GO:0005634">
    <property type="term" value="C:nucleus"/>
    <property type="evidence" value="ECO:0007669"/>
    <property type="project" value="UniProtKB-SubCell"/>
</dbReference>
<keyword evidence="4 5" id="KW-0234">DNA repair</keyword>
<dbReference type="InterPro" id="IPR005122">
    <property type="entry name" value="Uracil-DNA_glycosylase-like"/>
</dbReference>
<keyword evidence="5" id="KW-0539">Nucleus</keyword>
<dbReference type="InterPro" id="IPR036895">
    <property type="entry name" value="Uracil-DNA_glycosylase-like_sf"/>
</dbReference>
<evidence type="ECO:0000256" key="2">
    <source>
        <dbReference type="ARBA" id="ARBA00022763"/>
    </source>
</evidence>
<dbReference type="Proteomes" id="UP000014071">
    <property type="component" value="Unassembled WGS sequence"/>
</dbReference>
<evidence type="ECO:0000256" key="7">
    <source>
        <dbReference type="SAM" id="MobiDB-lite"/>
    </source>
</evidence>
<feature type="region of interest" description="Disordered" evidence="7">
    <location>
        <begin position="196"/>
        <end position="264"/>
    </location>
</feature>
<feature type="domain" description="Uracil-DNA glycosylase-like" evidence="8">
    <location>
        <begin position="322"/>
        <end position="532"/>
    </location>
</feature>
<protein>
    <recommendedName>
        <fullName evidence="5">Uracil-DNA glycosylase</fullName>
        <shortName evidence="5">UDG</shortName>
        <ecNumber evidence="5">3.2.2.27</ecNumber>
    </recommendedName>
</protein>
<dbReference type="OrthoDB" id="10031947at2759"/>
<comment type="similarity">
    <text evidence="1 5">Belongs to the uracil-DNA glycosylase (UDG) superfamily. UNG family.</text>
</comment>
<evidence type="ECO:0000256" key="5">
    <source>
        <dbReference type="HAMAP-Rule" id="MF_03166"/>
    </source>
</evidence>
<dbReference type="STRING" id="1305764.R9NXQ7"/>
<dbReference type="Gene3D" id="3.40.470.10">
    <property type="entry name" value="Uracil-DNA glycosylase-like domain"/>
    <property type="match status" value="1"/>
</dbReference>
<dbReference type="PANTHER" id="PTHR11264">
    <property type="entry name" value="URACIL-DNA GLYCOSYLASE"/>
    <property type="match status" value="1"/>
</dbReference>
<keyword evidence="3 5" id="KW-0378">Hydrolase</keyword>
<dbReference type="EMBL" id="DF238776">
    <property type="protein sequence ID" value="GAC93419.1"/>
    <property type="molecule type" value="Genomic_DNA"/>
</dbReference>